<dbReference type="InterPro" id="IPR003841">
    <property type="entry name" value="Na/Pi_transpt"/>
</dbReference>
<evidence type="ECO:0000256" key="3">
    <source>
        <dbReference type="ARBA" id="ARBA00022692"/>
    </source>
</evidence>
<evidence type="ECO:0000256" key="5">
    <source>
        <dbReference type="ARBA" id="ARBA00023136"/>
    </source>
</evidence>
<dbReference type="Pfam" id="PF02690">
    <property type="entry name" value="Na_Pi_cotrans"/>
    <property type="match status" value="2"/>
</dbReference>
<evidence type="ECO:0000256" key="2">
    <source>
        <dbReference type="ARBA" id="ARBA00022475"/>
    </source>
</evidence>
<dbReference type="EMBL" id="JBHTKL010000001">
    <property type="protein sequence ID" value="MFD1018806.1"/>
    <property type="molecule type" value="Genomic_DNA"/>
</dbReference>
<evidence type="ECO:0000313" key="7">
    <source>
        <dbReference type="EMBL" id="MFD1018806.1"/>
    </source>
</evidence>
<dbReference type="PANTHER" id="PTHR10010:SF46">
    <property type="entry name" value="SODIUM-DEPENDENT PHOSPHATE TRANSPORT PROTEIN 2B"/>
    <property type="match status" value="1"/>
</dbReference>
<evidence type="ECO:0000256" key="4">
    <source>
        <dbReference type="ARBA" id="ARBA00022989"/>
    </source>
</evidence>
<gene>
    <name evidence="7" type="ORF">ACFQ2J_06305</name>
</gene>
<dbReference type="NCBIfam" id="NF037997">
    <property type="entry name" value="Na_Pi_symport"/>
    <property type="match status" value="1"/>
</dbReference>
<dbReference type="PANTHER" id="PTHR10010">
    <property type="entry name" value="SOLUTE CARRIER FAMILY 34 SODIUM PHOSPHATE , MEMBER 2-RELATED"/>
    <property type="match status" value="1"/>
</dbReference>
<keyword evidence="3 6" id="KW-0812">Transmembrane</keyword>
<organism evidence="7 8">
    <name type="scientific">Thalassobacillus hwangdonensis</name>
    <dbReference type="NCBI Taxonomy" id="546108"/>
    <lineage>
        <taxon>Bacteria</taxon>
        <taxon>Bacillati</taxon>
        <taxon>Bacillota</taxon>
        <taxon>Bacilli</taxon>
        <taxon>Bacillales</taxon>
        <taxon>Bacillaceae</taxon>
        <taxon>Thalassobacillus</taxon>
    </lineage>
</organism>
<sequence>MMELISKMVVLILMFLFGLQCLRIGLYQLSYQRSKDILHRFSRTPLLAIVTGFAATCLLQSSSVVIVIAMGLITTKYMTIRQGIGIMLGANLGTTLTGEILSISFDPPYALLLAVGAVLIMMQKRKLFASGTIIFGLSAIFLALDNFSGFIEEVMRWPLAATLLLQMNESNLAALLFGIIGTAIIQSSSAMFGITISLLQADVISMTGAFAILLGSNIGTCITAGIAGLTLDKQARVIASSHLWYNVIGVILALPLLAFIDRFSGLLADDPAKQLAHLSVLFNTLTILLFYPFLHLFESFLTRKLQE</sequence>
<feature type="transmembrane region" description="Helical" evidence="6">
    <location>
        <begin position="243"/>
        <end position="260"/>
    </location>
</feature>
<feature type="transmembrane region" description="Helical" evidence="6">
    <location>
        <begin position="47"/>
        <end position="72"/>
    </location>
</feature>
<comment type="subcellular location">
    <subcellularLocation>
        <location evidence="1">Cell membrane</location>
        <topology evidence="1">Multi-pass membrane protein</topology>
    </subcellularLocation>
</comment>
<comment type="caution">
    <text evidence="7">The sequence shown here is derived from an EMBL/GenBank/DDBJ whole genome shotgun (WGS) entry which is preliminary data.</text>
</comment>
<keyword evidence="2" id="KW-1003">Cell membrane</keyword>
<dbReference type="RefSeq" id="WP_386057584.1">
    <property type="nucleotide sequence ID" value="NZ_JBHTKL010000001.1"/>
</dbReference>
<evidence type="ECO:0000256" key="1">
    <source>
        <dbReference type="ARBA" id="ARBA00004651"/>
    </source>
</evidence>
<evidence type="ECO:0000256" key="6">
    <source>
        <dbReference type="SAM" id="Phobius"/>
    </source>
</evidence>
<name>A0ABW3KZ29_9BACI</name>
<feature type="transmembrane region" description="Helical" evidence="6">
    <location>
        <begin position="208"/>
        <end position="231"/>
    </location>
</feature>
<feature type="transmembrane region" description="Helical" evidence="6">
    <location>
        <begin position="280"/>
        <end position="301"/>
    </location>
</feature>
<protein>
    <submittedName>
        <fullName evidence="7">Na/Pi symporter</fullName>
    </submittedName>
</protein>
<keyword evidence="4 6" id="KW-1133">Transmembrane helix</keyword>
<evidence type="ECO:0000313" key="8">
    <source>
        <dbReference type="Proteomes" id="UP001596990"/>
    </source>
</evidence>
<accession>A0ABW3KZ29</accession>
<feature type="transmembrane region" description="Helical" evidence="6">
    <location>
        <begin position="127"/>
        <end position="151"/>
    </location>
</feature>
<keyword evidence="5 6" id="KW-0472">Membrane</keyword>
<proteinExistence type="predicted"/>
<keyword evidence="8" id="KW-1185">Reference proteome</keyword>
<feature type="transmembrane region" description="Helical" evidence="6">
    <location>
        <begin position="172"/>
        <end position="196"/>
    </location>
</feature>
<dbReference type="Proteomes" id="UP001596990">
    <property type="component" value="Unassembled WGS sequence"/>
</dbReference>
<reference evidence="8" key="1">
    <citation type="journal article" date="2019" name="Int. J. Syst. Evol. Microbiol.">
        <title>The Global Catalogue of Microorganisms (GCM) 10K type strain sequencing project: providing services to taxonomists for standard genome sequencing and annotation.</title>
        <authorList>
            <consortium name="The Broad Institute Genomics Platform"/>
            <consortium name="The Broad Institute Genome Sequencing Center for Infectious Disease"/>
            <person name="Wu L."/>
            <person name="Ma J."/>
        </authorList>
    </citation>
    <scope>NUCLEOTIDE SEQUENCE [LARGE SCALE GENOMIC DNA]</scope>
    <source>
        <strain evidence="8">CCUG 56607</strain>
    </source>
</reference>